<keyword evidence="3" id="KW-1185">Reference proteome</keyword>
<reference evidence="3" key="1">
    <citation type="submission" date="2024-07" db="EMBL/GenBank/DDBJ databases">
        <title>Two chromosome-level genome assemblies of Korean endemic species Abeliophyllum distichum and Forsythia ovata (Oleaceae).</title>
        <authorList>
            <person name="Jang H."/>
        </authorList>
    </citation>
    <scope>NUCLEOTIDE SEQUENCE [LARGE SCALE GENOMIC DNA]</scope>
</reference>
<sequence>MGGKNIHPSLPRKAATQRLVSVFDRLGLTSQIPRAQKAQRKEKVPSMASSSVQNTLDKLELMKQCLAELEAKQKNTPEVYTTDRHSPFTEDILAKPLSKKLKMPQLISYEDGKDSVGHLDRLTSWMEL</sequence>
<protein>
    <submittedName>
        <fullName evidence="2">Uncharacterized protein</fullName>
    </submittedName>
</protein>
<name>A0ABD1SBT5_9LAMI</name>
<feature type="region of interest" description="Disordered" evidence="1">
    <location>
        <begin position="33"/>
        <end position="53"/>
    </location>
</feature>
<accession>A0ABD1SBT5</accession>
<dbReference type="Proteomes" id="UP001604336">
    <property type="component" value="Unassembled WGS sequence"/>
</dbReference>
<gene>
    <name evidence="2" type="ORF">Adt_22838</name>
</gene>
<evidence type="ECO:0000313" key="2">
    <source>
        <dbReference type="EMBL" id="KAL2497288.1"/>
    </source>
</evidence>
<dbReference type="EMBL" id="JBFOLK010000007">
    <property type="protein sequence ID" value="KAL2497288.1"/>
    <property type="molecule type" value="Genomic_DNA"/>
</dbReference>
<organism evidence="2 3">
    <name type="scientific">Abeliophyllum distichum</name>
    <dbReference type="NCBI Taxonomy" id="126358"/>
    <lineage>
        <taxon>Eukaryota</taxon>
        <taxon>Viridiplantae</taxon>
        <taxon>Streptophyta</taxon>
        <taxon>Embryophyta</taxon>
        <taxon>Tracheophyta</taxon>
        <taxon>Spermatophyta</taxon>
        <taxon>Magnoliopsida</taxon>
        <taxon>eudicotyledons</taxon>
        <taxon>Gunneridae</taxon>
        <taxon>Pentapetalae</taxon>
        <taxon>asterids</taxon>
        <taxon>lamiids</taxon>
        <taxon>Lamiales</taxon>
        <taxon>Oleaceae</taxon>
        <taxon>Forsythieae</taxon>
        <taxon>Abeliophyllum</taxon>
    </lineage>
</organism>
<proteinExistence type="predicted"/>
<evidence type="ECO:0000256" key="1">
    <source>
        <dbReference type="SAM" id="MobiDB-lite"/>
    </source>
</evidence>
<dbReference type="AlphaFoldDB" id="A0ABD1SBT5"/>
<comment type="caution">
    <text evidence="2">The sequence shown here is derived from an EMBL/GenBank/DDBJ whole genome shotgun (WGS) entry which is preliminary data.</text>
</comment>
<evidence type="ECO:0000313" key="3">
    <source>
        <dbReference type="Proteomes" id="UP001604336"/>
    </source>
</evidence>